<accession>A0A450T6B9</accession>
<gene>
    <name evidence="1" type="ORF">BECKFW1821B_GA0114236_10734</name>
</gene>
<organism evidence="1">
    <name type="scientific">Candidatus Kentrum sp. FW</name>
    <dbReference type="NCBI Taxonomy" id="2126338"/>
    <lineage>
        <taxon>Bacteria</taxon>
        <taxon>Pseudomonadati</taxon>
        <taxon>Pseudomonadota</taxon>
        <taxon>Gammaproteobacteria</taxon>
        <taxon>Candidatus Kentrum</taxon>
    </lineage>
</organism>
<dbReference type="Gene3D" id="3.40.50.10610">
    <property type="entry name" value="ABC-type transport auxiliary lipoprotein component"/>
    <property type="match status" value="1"/>
</dbReference>
<name>A0A450T6B9_9GAMM</name>
<reference evidence="1" key="1">
    <citation type="submission" date="2019-02" db="EMBL/GenBank/DDBJ databases">
        <authorList>
            <person name="Gruber-Vodicka R. H."/>
            <person name="Seah K. B. B."/>
        </authorList>
    </citation>
    <scope>NUCLEOTIDE SEQUENCE</scope>
    <source>
        <strain evidence="1">BECK_BZ106</strain>
    </source>
</reference>
<dbReference type="PROSITE" id="PS51257">
    <property type="entry name" value="PROKAR_LIPOPROTEIN"/>
    <property type="match status" value="1"/>
</dbReference>
<dbReference type="Pfam" id="PF03783">
    <property type="entry name" value="CsgG"/>
    <property type="match status" value="1"/>
</dbReference>
<dbReference type="InterPro" id="IPR005534">
    <property type="entry name" value="Curli_assmbl/transp-comp_CsgG"/>
</dbReference>
<evidence type="ECO:0000313" key="1">
    <source>
        <dbReference type="EMBL" id="VFJ62345.1"/>
    </source>
</evidence>
<protein>
    <submittedName>
        <fullName evidence="1">Curli production assembly/transport component CsgG</fullName>
    </submittedName>
</protein>
<sequence>MKRKFLMISLIIPMVTVLYGCITSSPMVSMAPEMASTAFQMQKDKFKDIEIVLGKDVSVDDIKKQNTFAFLVASEGNNYFAPGAGQVFADNLTKEFIKLGFRIVDRDNIENVINEVKFQRGVFADNKRIAKIGRMIGVSGIFKGSIQSGQDFNTGFAGIGAGMKNGIVNASLKLIDVETTKVTLIVTADYKSPKSPTTVAEEITAAFQHKIYGKTQGK</sequence>
<dbReference type="AlphaFoldDB" id="A0A450T6B9"/>
<dbReference type="GO" id="GO:0030288">
    <property type="term" value="C:outer membrane-bounded periplasmic space"/>
    <property type="evidence" value="ECO:0007669"/>
    <property type="project" value="InterPro"/>
</dbReference>
<proteinExistence type="predicted"/>
<dbReference type="EMBL" id="CAADFD010000073">
    <property type="protein sequence ID" value="VFJ62345.1"/>
    <property type="molecule type" value="Genomic_DNA"/>
</dbReference>